<organism evidence="9 10">
    <name type="scientific">Trichoderma asperellum (strain ATCC 204424 / CBS 433.97 / NBRC 101777)</name>
    <dbReference type="NCBI Taxonomy" id="1042311"/>
    <lineage>
        <taxon>Eukaryota</taxon>
        <taxon>Fungi</taxon>
        <taxon>Dikarya</taxon>
        <taxon>Ascomycota</taxon>
        <taxon>Pezizomycotina</taxon>
        <taxon>Sordariomycetes</taxon>
        <taxon>Hypocreomycetidae</taxon>
        <taxon>Hypocreales</taxon>
        <taxon>Hypocreaceae</taxon>
        <taxon>Trichoderma</taxon>
    </lineage>
</organism>
<keyword evidence="2 7" id="KW-0812">Transmembrane</keyword>
<evidence type="ECO:0000313" key="10">
    <source>
        <dbReference type="Proteomes" id="UP000240493"/>
    </source>
</evidence>
<dbReference type="Proteomes" id="UP000240493">
    <property type="component" value="Unassembled WGS sequence"/>
</dbReference>
<evidence type="ECO:0000313" key="9">
    <source>
        <dbReference type="EMBL" id="PTB41944.1"/>
    </source>
</evidence>
<keyword evidence="10" id="KW-1185">Reference proteome</keyword>
<accession>A0A2T3ZAV3</accession>
<dbReference type="STRING" id="1042311.A0A2T3ZAV3"/>
<keyword evidence="4 7" id="KW-0472">Membrane</keyword>
<dbReference type="InterPro" id="IPR052337">
    <property type="entry name" value="SAT4-like"/>
</dbReference>
<sequence>MADDNVDLNAYNGAPLVATCVVFLSLTWLAVGLRIYTRAVVIKSLQEDDWLMLVAQLIFTLSCIFIFNGIHSGMGRHNAAITDGDDQATALMWQALAAASYILNMMFIKMSIGIFLLRVSARRIYNWIICISLAVVIIWSLVTFFYDVFQCSPIQKQWDFRIQTGKCVSTSDLVSAAYAISVMTILSDWLYALLPIPMLWSVKMSPQAKATVIIILGLGIFASVATLIRIRYLTVMQDLDDLLFAATQVMTWTVIEPGVAIIAASLATIRPLLRAMRVHGFGSTGRTTHSAPSAYARQTTENRSMPVVDQIFGPDDVSLKNVEPSYDIIPPESSISTIGLTIEQPHASIATASRLDVEQKRRRASQGKECSPSRSVITEASQTTNSTSFDNIHDLEAQSQEGGYYGIGGSNQRGR</sequence>
<evidence type="ECO:0000256" key="3">
    <source>
        <dbReference type="ARBA" id="ARBA00022989"/>
    </source>
</evidence>
<evidence type="ECO:0000256" key="4">
    <source>
        <dbReference type="ARBA" id="ARBA00023136"/>
    </source>
</evidence>
<feature type="transmembrane region" description="Helical" evidence="7">
    <location>
        <begin position="176"/>
        <end position="200"/>
    </location>
</feature>
<comment type="similarity">
    <text evidence="5">Belongs to the SAT4 family.</text>
</comment>
<evidence type="ECO:0000256" key="2">
    <source>
        <dbReference type="ARBA" id="ARBA00022692"/>
    </source>
</evidence>
<comment type="subcellular location">
    <subcellularLocation>
        <location evidence="1">Membrane</location>
        <topology evidence="1">Multi-pass membrane protein</topology>
    </subcellularLocation>
</comment>
<dbReference type="PANTHER" id="PTHR33048">
    <property type="entry name" value="PTH11-LIKE INTEGRAL MEMBRANE PROTEIN (AFU_ORTHOLOGUE AFUA_5G11245)"/>
    <property type="match status" value="1"/>
</dbReference>
<evidence type="ECO:0000256" key="5">
    <source>
        <dbReference type="ARBA" id="ARBA00038359"/>
    </source>
</evidence>
<gene>
    <name evidence="9" type="ORF">M441DRAFT_136899</name>
</gene>
<name>A0A2T3ZAV3_TRIA4</name>
<dbReference type="AlphaFoldDB" id="A0A2T3ZAV3"/>
<keyword evidence="3 7" id="KW-1133">Transmembrane helix</keyword>
<evidence type="ECO:0000256" key="6">
    <source>
        <dbReference type="SAM" id="MobiDB-lite"/>
    </source>
</evidence>
<dbReference type="PANTHER" id="PTHR33048:SF96">
    <property type="entry name" value="INTEGRAL MEMBRANE PROTEIN"/>
    <property type="match status" value="1"/>
</dbReference>
<evidence type="ECO:0000256" key="7">
    <source>
        <dbReference type="SAM" id="Phobius"/>
    </source>
</evidence>
<dbReference type="OrthoDB" id="4682787at2759"/>
<proteinExistence type="inferred from homology"/>
<reference evidence="9 10" key="1">
    <citation type="submission" date="2016-07" db="EMBL/GenBank/DDBJ databases">
        <title>Multiple horizontal gene transfer events from other fungi enriched the ability of initially mycotrophic Trichoderma (Ascomycota) to feed on dead plant biomass.</title>
        <authorList>
            <consortium name="DOE Joint Genome Institute"/>
            <person name="Aerts A."/>
            <person name="Atanasova L."/>
            <person name="Chenthamara K."/>
            <person name="Zhang J."/>
            <person name="Grujic M."/>
            <person name="Henrissat B."/>
            <person name="Kuo A."/>
            <person name="Salamov A."/>
            <person name="Lipzen A."/>
            <person name="Labutti K."/>
            <person name="Barry K."/>
            <person name="Miao Y."/>
            <person name="Rahimi M.J."/>
            <person name="Shen Q."/>
            <person name="Grigoriev I.V."/>
            <person name="Kubicek C.P."/>
            <person name="Druzhinina I.S."/>
        </authorList>
    </citation>
    <scope>NUCLEOTIDE SEQUENCE [LARGE SCALE GENOMIC DNA]</scope>
    <source>
        <strain evidence="9 10">CBS 433.97</strain>
    </source>
</reference>
<evidence type="ECO:0000259" key="8">
    <source>
        <dbReference type="Pfam" id="PF20684"/>
    </source>
</evidence>
<feature type="transmembrane region" description="Helical" evidence="7">
    <location>
        <begin position="242"/>
        <end position="267"/>
    </location>
</feature>
<feature type="transmembrane region" description="Helical" evidence="7">
    <location>
        <begin position="212"/>
        <end position="230"/>
    </location>
</feature>
<dbReference type="Pfam" id="PF20684">
    <property type="entry name" value="Fung_rhodopsin"/>
    <property type="match status" value="1"/>
</dbReference>
<feature type="transmembrane region" description="Helical" evidence="7">
    <location>
        <begin position="91"/>
        <end position="117"/>
    </location>
</feature>
<feature type="domain" description="Rhodopsin" evidence="8">
    <location>
        <begin position="33"/>
        <end position="274"/>
    </location>
</feature>
<dbReference type="InterPro" id="IPR049326">
    <property type="entry name" value="Rhodopsin_dom_fungi"/>
</dbReference>
<feature type="transmembrane region" description="Helical" evidence="7">
    <location>
        <begin position="124"/>
        <end position="146"/>
    </location>
</feature>
<feature type="compositionally biased region" description="Gly residues" evidence="6">
    <location>
        <begin position="403"/>
        <end position="415"/>
    </location>
</feature>
<dbReference type="GO" id="GO:0016020">
    <property type="term" value="C:membrane"/>
    <property type="evidence" value="ECO:0007669"/>
    <property type="project" value="UniProtKB-SubCell"/>
</dbReference>
<feature type="region of interest" description="Disordered" evidence="6">
    <location>
        <begin position="354"/>
        <end position="415"/>
    </location>
</feature>
<feature type="transmembrane region" description="Helical" evidence="7">
    <location>
        <begin position="49"/>
        <end position="71"/>
    </location>
</feature>
<evidence type="ECO:0000256" key="1">
    <source>
        <dbReference type="ARBA" id="ARBA00004141"/>
    </source>
</evidence>
<feature type="transmembrane region" description="Helical" evidence="7">
    <location>
        <begin position="16"/>
        <end position="37"/>
    </location>
</feature>
<feature type="compositionally biased region" description="Polar residues" evidence="6">
    <location>
        <begin position="372"/>
        <end position="390"/>
    </location>
</feature>
<protein>
    <recommendedName>
        <fullName evidence="8">Rhodopsin domain-containing protein</fullName>
    </recommendedName>
</protein>
<dbReference type="EMBL" id="KZ679260">
    <property type="protein sequence ID" value="PTB41944.1"/>
    <property type="molecule type" value="Genomic_DNA"/>
</dbReference>